<dbReference type="InterPro" id="IPR039023">
    <property type="entry name" value="SdhC_prok"/>
</dbReference>
<name>A0A1I6DYY3_9FIRM</name>
<keyword evidence="6" id="KW-0479">Metal-binding</keyword>
<dbReference type="OrthoDB" id="9789209at2"/>
<dbReference type="RefSeq" id="WP_092484911.1">
    <property type="nucleotide sequence ID" value="NZ_FOYM01000021.1"/>
</dbReference>
<evidence type="ECO:0000256" key="1">
    <source>
        <dbReference type="ARBA" id="ARBA00001971"/>
    </source>
</evidence>
<dbReference type="AlphaFoldDB" id="A0A1I6DYY3"/>
<dbReference type="PANTHER" id="PTHR41910:SF1">
    <property type="entry name" value="SUCCINATE DEHYDROGENASE HYDROPHOBIC MEMBRANE ANCHOR SUBUNIT"/>
    <property type="match status" value="1"/>
</dbReference>
<dbReference type="SUPFAM" id="SSF81343">
    <property type="entry name" value="Fumarate reductase respiratory complex transmembrane subunits"/>
    <property type="match status" value="1"/>
</dbReference>
<comment type="subcellular location">
    <subcellularLocation>
        <location evidence="2">Membrane</location>
    </subcellularLocation>
</comment>
<sequence length="129" mass="14480">MPNREMAASQRYATHSQVWGAVGMWAWILHRITGIGLVLYILLHTTLMASSLIRGSEAFNAMLTILMTNPVLHYMELLLVGAVIYHGLNGIRLLLFDIGIGFSRQKEIFWSAMAVGAAMWIYVIMIKLS</sequence>
<reference evidence="12" key="1">
    <citation type="submission" date="2016-10" db="EMBL/GenBank/DDBJ databases">
        <authorList>
            <person name="Varghese N."/>
            <person name="Submissions S."/>
        </authorList>
    </citation>
    <scope>NUCLEOTIDE SEQUENCE [LARGE SCALE GENOMIC DNA]</scope>
    <source>
        <strain evidence="12">DSM 3669</strain>
    </source>
</reference>
<dbReference type="InterPro" id="IPR000701">
    <property type="entry name" value="SuccDH_FuR_B_TM-su"/>
</dbReference>
<evidence type="ECO:0000256" key="8">
    <source>
        <dbReference type="ARBA" id="ARBA00023004"/>
    </source>
</evidence>
<evidence type="ECO:0000256" key="6">
    <source>
        <dbReference type="ARBA" id="ARBA00022723"/>
    </source>
</evidence>
<evidence type="ECO:0000256" key="9">
    <source>
        <dbReference type="ARBA" id="ARBA00023136"/>
    </source>
</evidence>
<evidence type="ECO:0000256" key="5">
    <source>
        <dbReference type="ARBA" id="ARBA00022692"/>
    </source>
</evidence>
<evidence type="ECO:0000256" key="4">
    <source>
        <dbReference type="ARBA" id="ARBA00022617"/>
    </source>
</evidence>
<dbReference type="GO" id="GO:0006099">
    <property type="term" value="P:tricarboxylic acid cycle"/>
    <property type="evidence" value="ECO:0007669"/>
    <property type="project" value="InterPro"/>
</dbReference>
<evidence type="ECO:0000256" key="3">
    <source>
        <dbReference type="ARBA" id="ARBA00007244"/>
    </source>
</evidence>
<proteinExistence type="inferred from homology"/>
<dbReference type="STRING" id="39060.SAMN05660706_12152"/>
<evidence type="ECO:0000256" key="10">
    <source>
        <dbReference type="SAM" id="Phobius"/>
    </source>
</evidence>
<organism evidence="11 12">
    <name type="scientific">Desulfoscipio geothermicus DSM 3669</name>
    <dbReference type="NCBI Taxonomy" id="1121426"/>
    <lineage>
        <taxon>Bacteria</taxon>
        <taxon>Bacillati</taxon>
        <taxon>Bacillota</taxon>
        <taxon>Clostridia</taxon>
        <taxon>Eubacteriales</taxon>
        <taxon>Desulfallaceae</taxon>
        <taxon>Desulfoscipio</taxon>
    </lineage>
</organism>
<dbReference type="Gene3D" id="1.20.1300.10">
    <property type="entry name" value="Fumarate reductase/succinate dehydrogenase, transmembrane subunit"/>
    <property type="match status" value="1"/>
</dbReference>
<protein>
    <submittedName>
        <fullName evidence="11">Succinate dehydrogenase subunit C</fullName>
    </submittedName>
</protein>
<keyword evidence="8" id="KW-0408">Iron</keyword>
<evidence type="ECO:0000256" key="2">
    <source>
        <dbReference type="ARBA" id="ARBA00004370"/>
    </source>
</evidence>
<accession>A0A1I6DYY3</accession>
<gene>
    <name evidence="11" type="ORF">SAMN05660706_12152</name>
</gene>
<dbReference type="GO" id="GO:0016020">
    <property type="term" value="C:membrane"/>
    <property type="evidence" value="ECO:0007669"/>
    <property type="project" value="UniProtKB-SubCell"/>
</dbReference>
<evidence type="ECO:0000313" key="12">
    <source>
        <dbReference type="Proteomes" id="UP000199584"/>
    </source>
</evidence>
<keyword evidence="7 10" id="KW-1133">Transmembrane helix</keyword>
<keyword evidence="12" id="KW-1185">Reference proteome</keyword>
<feature type="transmembrane region" description="Helical" evidence="10">
    <location>
        <begin position="108"/>
        <end position="126"/>
    </location>
</feature>
<dbReference type="NCBIfam" id="TIGR02970">
    <property type="entry name" value="succ_dehyd_cytB"/>
    <property type="match status" value="1"/>
</dbReference>
<dbReference type="Pfam" id="PF01127">
    <property type="entry name" value="Sdh_cyt"/>
    <property type="match status" value="1"/>
</dbReference>
<dbReference type="GO" id="GO:0046872">
    <property type="term" value="F:metal ion binding"/>
    <property type="evidence" value="ECO:0007669"/>
    <property type="project" value="UniProtKB-KW"/>
</dbReference>
<keyword evidence="5 10" id="KW-0812">Transmembrane</keyword>
<dbReference type="InterPro" id="IPR034804">
    <property type="entry name" value="SQR/QFR_C/D"/>
</dbReference>
<evidence type="ECO:0000256" key="7">
    <source>
        <dbReference type="ARBA" id="ARBA00022989"/>
    </source>
</evidence>
<dbReference type="InterPro" id="IPR014314">
    <property type="entry name" value="Succ_DH_cytb556"/>
</dbReference>
<dbReference type="PANTHER" id="PTHR41910">
    <property type="entry name" value="SUCCINATE DEHYDROGENASE 2 MEMBRANE SUBUNIT SDHC"/>
    <property type="match status" value="1"/>
</dbReference>
<dbReference type="EMBL" id="FOYM01000021">
    <property type="protein sequence ID" value="SFR10636.1"/>
    <property type="molecule type" value="Genomic_DNA"/>
</dbReference>
<keyword evidence="4" id="KW-0349">Heme</keyword>
<evidence type="ECO:0000313" key="11">
    <source>
        <dbReference type="EMBL" id="SFR10636.1"/>
    </source>
</evidence>
<keyword evidence="9 10" id="KW-0472">Membrane</keyword>
<comment type="cofactor">
    <cofactor evidence="1">
        <name>heme</name>
        <dbReference type="ChEBI" id="CHEBI:30413"/>
    </cofactor>
</comment>
<feature type="transmembrane region" description="Helical" evidence="10">
    <location>
        <begin position="65"/>
        <end position="88"/>
    </location>
</feature>
<dbReference type="Proteomes" id="UP000199584">
    <property type="component" value="Unassembled WGS sequence"/>
</dbReference>
<dbReference type="GO" id="GO:0009055">
    <property type="term" value="F:electron transfer activity"/>
    <property type="evidence" value="ECO:0007669"/>
    <property type="project" value="InterPro"/>
</dbReference>
<comment type="similarity">
    <text evidence="3">Belongs to the cytochrome b560 family.</text>
</comment>